<gene>
    <name evidence="1" type="ORF">MNB_SUP05-SYMBIONT-4-323</name>
</gene>
<organism evidence="1">
    <name type="scientific">hydrothermal vent metagenome</name>
    <dbReference type="NCBI Taxonomy" id="652676"/>
    <lineage>
        <taxon>unclassified sequences</taxon>
        <taxon>metagenomes</taxon>
        <taxon>ecological metagenomes</taxon>
    </lineage>
</organism>
<sequence>MRRMIYRVLGLVVILLLVATFFIDSIGKDYAQKYVQNLLKAPVKISQFETHFLDKSLNVNFIEVQNPPNFKHKNALSLDYFLLKIGVIDSHLIVIDEVKLDGLEFTLEQNSIKVNLTQLLDSLEKPSGHNTANTKVQQIQEQRIKIKHFAVNDISLKVDTRWLKKTFKVPDISVQNFGGNSGIELSQIGKQVAKEILQNLRKTLEKQGIEAGKKEIEASLRRKIEQKLGIEGSLDNLKKQFDTDEIKNKAKDLFKDLGF</sequence>
<dbReference type="AlphaFoldDB" id="A0A1W1DYR3"/>
<dbReference type="EMBL" id="FPHY01000114">
    <property type="protein sequence ID" value="SFV86843.1"/>
    <property type="molecule type" value="Genomic_DNA"/>
</dbReference>
<name>A0A1W1DYR3_9ZZZZ</name>
<protein>
    <submittedName>
        <fullName evidence="1">Phage-related tail protein</fullName>
    </submittedName>
</protein>
<evidence type="ECO:0000313" key="1">
    <source>
        <dbReference type="EMBL" id="SFV86843.1"/>
    </source>
</evidence>
<accession>A0A1W1DYR3</accession>
<proteinExistence type="predicted"/>
<reference evidence="1" key="1">
    <citation type="submission" date="2016-10" db="EMBL/GenBank/DDBJ databases">
        <authorList>
            <person name="de Groot N.N."/>
        </authorList>
    </citation>
    <scope>NUCLEOTIDE SEQUENCE</scope>
</reference>